<dbReference type="InterPro" id="IPR013861">
    <property type="entry name" value="TMEM115/Pdh1/Rbl19"/>
</dbReference>
<dbReference type="OrthoDB" id="73612at2759"/>
<feature type="transmembrane region" description="Helical" evidence="5">
    <location>
        <begin position="156"/>
        <end position="178"/>
    </location>
</feature>
<evidence type="ECO:0000256" key="5">
    <source>
        <dbReference type="SAM" id="Phobius"/>
    </source>
</evidence>
<keyword evidence="4 5" id="KW-0472">Membrane</keyword>
<evidence type="ECO:0000256" key="3">
    <source>
        <dbReference type="ARBA" id="ARBA00022989"/>
    </source>
</evidence>
<dbReference type="GeneID" id="8291495"/>
<evidence type="ECO:0000256" key="2">
    <source>
        <dbReference type="ARBA" id="ARBA00022692"/>
    </source>
</evidence>
<dbReference type="EMBL" id="CU928167">
    <property type="protein sequence ID" value="CAR22181.1"/>
    <property type="molecule type" value="Genomic_DNA"/>
</dbReference>
<feature type="transmembrane region" description="Helical" evidence="5">
    <location>
        <begin position="120"/>
        <end position="144"/>
    </location>
</feature>
<dbReference type="InterPro" id="IPR035952">
    <property type="entry name" value="Rhomboid-like_sf"/>
</dbReference>
<evidence type="ECO:0000256" key="4">
    <source>
        <dbReference type="ARBA" id="ARBA00023136"/>
    </source>
</evidence>
<feature type="transmembrane region" description="Helical" evidence="5">
    <location>
        <begin position="21"/>
        <end position="43"/>
    </location>
</feature>
<dbReference type="GO" id="GO:0006890">
    <property type="term" value="P:retrograde vesicle-mediated transport, Golgi to endoplasmic reticulum"/>
    <property type="evidence" value="ECO:0007669"/>
    <property type="project" value="InterPro"/>
</dbReference>
<dbReference type="GO" id="GO:0016020">
    <property type="term" value="C:membrane"/>
    <property type="evidence" value="ECO:0007669"/>
    <property type="project" value="UniProtKB-SubCell"/>
</dbReference>
<gene>
    <name evidence="6" type="ordered locus">KLTH0C09130g</name>
</gene>
<evidence type="ECO:0000313" key="7">
    <source>
        <dbReference type="Proteomes" id="UP000002036"/>
    </source>
</evidence>
<comment type="subcellular location">
    <subcellularLocation>
        <location evidence="1">Membrane</location>
        <topology evidence="1">Multi-pass membrane protein</topology>
    </subcellularLocation>
</comment>
<name>C5DEH0_LACTC</name>
<dbReference type="Proteomes" id="UP000002036">
    <property type="component" value="Chromosome C"/>
</dbReference>
<dbReference type="AlphaFoldDB" id="C5DEH0"/>
<evidence type="ECO:0000313" key="6">
    <source>
        <dbReference type="EMBL" id="CAR22181.1"/>
    </source>
</evidence>
<feature type="transmembrane region" description="Helical" evidence="5">
    <location>
        <begin position="190"/>
        <end position="209"/>
    </location>
</feature>
<keyword evidence="7" id="KW-1185">Reference proteome</keyword>
<dbReference type="OMA" id="EIHFWEV"/>
<feature type="transmembrane region" description="Helical" evidence="5">
    <location>
        <begin position="215"/>
        <end position="235"/>
    </location>
</feature>
<dbReference type="RefSeq" id="XP_002552619.1">
    <property type="nucleotide sequence ID" value="XM_002552573.1"/>
</dbReference>
<keyword evidence="2 5" id="KW-0812">Transmembrane</keyword>
<accession>C5DEH0</accession>
<dbReference type="FunCoup" id="C5DEH0">
    <property type="interactions" value="647"/>
</dbReference>
<dbReference type="STRING" id="559295.C5DEH0"/>
<dbReference type="SMART" id="SM01160">
    <property type="entry name" value="DUF1751"/>
    <property type="match status" value="1"/>
</dbReference>
<dbReference type="Pfam" id="PF08551">
    <property type="entry name" value="DUF1751"/>
    <property type="match status" value="1"/>
</dbReference>
<dbReference type="InParanoid" id="C5DEH0"/>
<evidence type="ECO:0000256" key="1">
    <source>
        <dbReference type="ARBA" id="ARBA00004141"/>
    </source>
</evidence>
<dbReference type="SUPFAM" id="SSF144091">
    <property type="entry name" value="Rhomboid-like"/>
    <property type="match status" value="1"/>
</dbReference>
<dbReference type="HOGENOM" id="CLU_043563_1_0_1"/>
<proteinExistence type="predicted"/>
<dbReference type="GO" id="GO:0005794">
    <property type="term" value="C:Golgi apparatus"/>
    <property type="evidence" value="ECO:0007669"/>
    <property type="project" value="TreeGrafter"/>
</dbReference>
<dbReference type="PANTHER" id="PTHR13377">
    <property type="entry name" value="PLACENTAL PROTEIN 6"/>
    <property type="match status" value="1"/>
</dbReference>
<dbReference type="PANTHER" id="PTHR13377:SF3">
    <property type="entry name" value="TRANSMEMBRANE PROTEIN 115"/>
    <property type="match status" value="1"/>
</dbReference>
<keyword evidence="3 5" id="KW-1133">Transmembrane helix</keyword>
<organism evidence="6 7">
    <name type="scientific">Lachancea thermotolerans (strain ATCC 56472 / CBS 6340 / NRRL Y-8284)</name>
    <name type="common">Yeast</name>
    <name type="synonym">Kluyveromyces thermotolerans</name>
    <dbReference type="NCBI Taxonomy" id="559295"/>
    <lineage>
        <taxon>Eukaryota</taxon>
        <taxon>Fungi</taxon>
        <taxon>Dikarya</taxon>
        <taxon>Ascomycota</taxon>
        <taxon>Saccharomycotina</taxon>
        <taxon>Saccharomycetes</taxon>
        <taxon>Saccharomycetales</taxon>
        <taxon>Saccharomycetaceae</taxon>
        <taxon>Lachancea</taxon>
    </lineage>
</organism>
<protein>
    <submittedName>
        <fullName evidence="6">KLTH0C09130p</fullName>
    </submittedName>
</protein>
<sequence length="332" mass="37941">MHYRSKIFEINVPPSVLNARDLPNATALLTAAYIVFTLSLWWVKWSYPSLEANADATRAPVFSPILQLVPAQTLYDPWSLVLSNLVDVKWWKIGVDLLNLVVGGSFIERNWNSSWELVRFLLVIGSVSNLVVVLVTILSSAVFPKVRLDTPLDGNYTMLVGFCIVYKQLIPETTIFHIRNLPLVSKNFRFKLLPIFVLVVSTVTQLMFLRHFSELLSIWVTFLCSWVYLRFFQVLPPAITGAASRSLVGDASDTFQLIYFFPDIIKPFLSPIFNMCYWVFCVKLRIREPFNEDDVDTGNSLAEQRGAKVITSQVEERRRKLALQVLQERGTV</sequence>
<reference evidence="6 7" key="1">
    <citation type="journal article" date="2009" name="Genome Res.">
        <title>Comparative genomics of protoploid Saccharomycetaceae.</title>
        <authorList>
            <consortium name="The Genolevures Consortium"/>
            <person name="Souciet J.-L."/>
            <person name="Dujon B."/>
            <person name="Gaillardin C."/>
            <person name="Johnston M."/>
            <person name="Baret P.V."/>
            <person name="Cliften P."/>
            <person name="Sherman D.J."/>
            <person name="Weissenbach J."/>
            <person name="Westhof E."/>
            <person name="Wincker P."/>
            <person name="Jubin C."/>
            <person name="Poulain J."/>
            <person name="Barbe V."/>
            <person name="Segurens B."/>
            <person name="Artiguenave F."/>
            <person name="Anthouard V."/>
            <person name="Vacherie B."/>
            <person name="Val M.-E."/>
            <person name="Fulton R.S."/>
            <person name="Minx P."/>
            <person name="Wilson R."/>
            <person name="Durrens P."/>
            <person name="Jean G."/>
            <person name="Marck C."/>
            <person name="Martin T."/>
            <person name="Nikolski M."/>
            <person name="Rolland T."/>
            <person name="Seret M.-L."/>
            <person name="Casaregola S."/>
            <person name="Despons L."/>
            <person name="Fairhead C."/>
            <person name="Fischer G."/>
            <person name="Lafontaine I."/>
            <person name="Leh V."/>
            <person name="Lemaire M."/>
            <person name="de Montigny J."/>
            <person name="Neuveglise C."/>
            <person name="Thierry A."/>
            <person name="Blanc-Lenfle I."/>
            <person name="Bleykasten C."/>
            <person name="Diffels J."/>
            <person name="Fritsch E."/>
            <person name="Frangeul L."/>
            <person name="Goeffon A."/>
            <person name="Jauniaux N."/>
            <person name="Kachouri-Lafond R."/>
            <person name="Payen C."/>
            <person name="Potier S."/>
            <person name="Pribylova L."/>
            <person name="Ozanne C."/>
            <person name="Richard G.-F."/>
            <person name="Sacerdot C."/>
            <person name="Straub M.-L."/>
            <person name="Talla E."/>
        </authorList>
    </citation>
    <scope>NUCLEOTIDE SEQUENCE [LARGE SCALE GENOMIC DNA]</scope>
    <source>
        <strain evidence="7">ATCC 56472 / CBS 6340 / NRRL Y-8284</strain>
    </source>
</reference>
<dbReference type="eggNOG" id="KOG2890">
    <property type="taxonomic scope" value="Eukaryota"/>
</dbReference>
<dbReference type="KEGG" id="lth:KLTH0C09130g"/>